<name>A0A0M8P147_9EURO</name>
<keyword evidence="1" id="KW-0472">Membrane</keyword>
<proteinExistence type="predicted"/>
<gene>
    <name evidence="2" type="ORF">ACN38_g10892</name>
</gene>
<reference evidence="2 3" key="1">
    <citation type="submission" date="2015-08" db="EMBL/GenBank/DDBJ databases">
        <title>Genome sequencing of Penicillium nordicum.</title>
        <authorList>
            <person name="Nguyen H.D."/>
            <person name="Seifert K.A."/>
        </authorList>
    </citation>
    <scope>NUCLEOTIDE SEQUENCE [LARGE SCALE GENOMIC DNA]</scope>
    <source>
        <strain evidence="2 3">DAOMC 185683</strain>
    </source>
</reference>
<dbReference type="Proteomes" id="UP000037696">
    <property type="component" value="Unassembled WGS sequence"/>
</dbReference>
<evidence type="ECO:0000313" key="2">
    <source>
        <dbReference type="EMBL" id="KOS38290.1"/>
    </source>
</evidence>
<feature type="transmembrane region" description="Helical" evidence="1">
    <location>
        <begin position="23"/>
        <end position="56"/>
    </location>
</feature>
<evidence type="ECO:0000313" key="3">
    <source>
        <dbReference type="Proteomes" id="UP000037696"/>
    </source>
</evidence>
<sequence>MGSGESYKQWAILSSRSGKKHPIFFSSIFCIFFLIFCISFSFFFLFFFIFSSILFTPLGNKQEPNRQT</sequence>
<accession>A0A0M8P147</accession>
<comment type="caution">
    <text evidence="2">The sequence shown here is derived from an EMBL/GenBank/DDBJ whole genome shotgun (WGS) entry which is preliminary data.</text>
</comment>
<dbReference type="EMBL" id="LHQQ01000260">
    <property type="protein sequence ID" value="KOS38290.1"/>
    <property type="molecule type" value="Genomic_DNA"/>
</dbReference>
<protein>
    <submittedName>
        <fullName evidence="2">Uncharacterized protein</fullName>
    </submittedName>
</protein>
<keyword evidence="1" id="KW-1133">Transmembrane helix</keyword>
<keyword evidence="1" id="KW-0812">Transmembrane</keyword>
<evidence type="ECO:0000256" key="1">
    <source>
        <dbReference type="SAM" id="Phobius"/>
    </source>
</evidence>
<dbReference type="AlphaFoldDB" id="A0A0M8P147"/>
<keyword evidence="3" id="KW-1185">Reference proteome</keyword>
<organism evidence="2 3">
    <name type="scientific">Penicillium nordicum</name>
    <dbReference type="NCBI Taxonomy" id="229535"/>
    <lineage>
        <taxon>Eukaryota</taxon>
        <taxon>Fungi</taxon>
        <taxon>Dikarya</taxon>
        <taxon>Ascomycota</taxon>
        <taxon>Pezizomycotina</taxon>
        <taxon>Eurotiomycetes</taxon>
        <taxon>Eurotiomycetidae</taxon>
        <taxon>Eurotiales</taxon>
        <taxon>Aspergillaceae</taxon>
        <taxon>Penicillium</taxon>
    </lineage>
</organism>